<dbReference type="SMART" id="SM00870">
    <property type="entry name" value="Asparaginase"/>
    <property type="match status" value="1"/>
</dbReference>
<keyword evidence="7" id="KW-1185">Reference proteome</keyword>
<dbReference type="PROSITE" id="PS00144">
    <property type="entry name" value="ASN_GLN_ASE_1"/>
    <property type="match status" value="1"/>
</dbReference>
<dbReference type="Pfam" id="PF00710">
    <property type="entry name" value="Asparaginase"/>
    <property type="match status" value="1"/>
</dbReference>
<evidence type="ECO:0000259" key="5">
    <source>
        <dbReference type="Pfam" id="PF17763"/>
    </source>
</evidence>
<dbReference type="RefSeq" id="WP_346032411.1">
    <property type="nucleotide sequence ID" value="NZ_BAABHV010000009.1"/>
</dbReference>
<dbReference type="SUPFAM" id="SSF53774">
    <property type="entry name" value="Glutaminase/Asparaginase"/>
    <property type="match status" value="1"/>
</dbReference>
<evidence type="ECO:0000256" key="1">
    <source>
        <dbReference type="ARBA" id="ARBA00010518"/>
    </source>
</evidence>
<proteinExistence type="inferred from homology"/>
<dbReference type="PANTHER" id="PTHR11707:SF28">
    <property type="entry name" value="60 KDA LYSOPHOSPHOLIPASE"/>
    <property type="match status" value="1"/>
</dbReference>
<dbReference type="CDD" id="cd08964">
    <property type="entry name" value="L-asparaginase_II"/>
    <property type="match status" value="1"/>
</dbReference>
<dbReference type="PROSITE" id="PS51732">
    <property type="entry name" value="ASN_GLN_ASE_3"/>
    <property type="match status" value="1"/>
</dbReference>
<dbReference type="InterPro" id="IPR040919">
    <property type="entry name" value="Asparaginase_C"/>
</dbReference>
<dbReference type="EMBL" id="BAABHV010000009">
    <property type="protein sequence ID" value="GAA5052882.1"/>
    <property type="molecule type" value="Genomic_DNA"/>
</dbReference>
<reference evidence="7" key="1">
    <citation type="journal article" date="2019" name="Int. J. Syst. Evol. Microbiol.">
        <title>The Global Catalogue of Microorganisms (GCM) 10K type strain sequencing project: providing services to taxonomists for standard genome sequencing and annotation.</title>
        <authorList>
            <consortium name="The Broad Institute Genomics Platform"/>
            <consortium name="The Broad Institute Genome Sequencing Center for Infectious Disease"/>
            <person name="Wu L."/>
            <person name="Ma J."/>
        </authorList>
    </citation>
    <scope>NUCLEOTIDE SEQUENCE [LARGE SCALE GENOMIC DNA]</scope>
    <source>
        <strain evidence="7">JCM 18014</strain>
    </source>
</reference>
<evidence type="ECO:0000313" key="7">
    <source>
        <dbReference type="Proteomes" id="UP001500518"/>
    </source>
</evidence>
<comment type="similarity">
    <text evidence="1">Belongs to the asparaginase 1 family.</text>
</comment>
<dbReference type="Pfam" id="PF17763">
    <property type="entry name" value="Asparaginase_C"/>
    <property type="match status" value="1"/>
</dbReference>
<accession>A0ABP9KAL8</accession>
<evidence type="ECO:0000259" key="4">
    <source>
        <dbReference type="Pfam" id="PF00710"/>
    </source>
</evidence>
<gene>
    <name evidence="6" type="ORF">GCM10023208_14250</name>
</gene>
<dbReference type="PIRSF" id="PIRSF001220">
    <property type="entry name" value="L-ASNase_gatD"/>
    <property type="match status" value="1"/>
</dbReference>
<dbReference type="Gene3D" id="3.40.50.1170">
    <property type="entry name" value="L-asparaginase, N-terminal domain"/>
    <property type="match status" value="1"/>
</dbReference>
<dbReference type="InterPro" id="IPR006034">
    <property type="entry name" value="Asparaginase/glutaminase-like"/>
</dbReference>
<sequence length="326" mass="34232">MREPFILVLATGGTIAGQAGSATRRDYRPGQIDIATFLDDFAALGVDARLEGRQVANIDSANIGPAIWCDLHEGIGAAMDDPGCAGVIITHGTDTAEETAFLLDLTLPTTKPVVLVGAMRPADAVGSDGLRNFANAVRVAADPEAKGRGVLLVMGDQVLSARDARKARTTGSNAFEGFPRGAVALATPASLDWLQPQWRKDEPARWQFPAEFPEVPILHCYAGQTGDSVRRLVEAGAEGIVLAGLGDGNAPDSVREALTDAAQQGIVVVRATRANEGLVDREPEDDANGFVAARALGPAKARILLQVLIANGVTDPARVQEAFGRR</sequence>
<feature type="active site" evidence="3">
    <location>
        <position position="14"/>
    </location>
</feature>
<organism evidence="6 7">
    <name type="scientific">Erythrobacter westpacificensis</name>
    <dbReference type="NCBI Taxonomy" id="1055231"/>
    <lineage>
        <taxon>Bacteria</taxon>
        <taxon>Pseudomonadati</taxon>
        <taxon>Pseudomonadota</taxon>
        <taxon>Alphaproteobacteria</taxon>
        <taxon>Sphingomonadales</taxon>
        <taxon>Erythrobacteraceae</taxon>
        <taxon>Erythrobacter/Porphyrobacter group</taxon>
        <taxon>Erythrobacter</taxon>
    </lineage>
</organism>
<dbReference type="PIRSF" id="PIRSF500176">
    <property type="entry name" value="L_ASNase"/>
    <property type="match status" value="1"/>
</dbReference>
<dbReference type="InterPro" id="IPR027473">
    <property type="entry name" value="L-asparaginase_C"/>
</dbReference>
<dbReference type="InterPro" id="IPR037152">
    <property type="entry name" value="L-asparaginase_N_sf"/>
</dbReference>
<dbReference type="Gene3D" id="3.40.50.40">
    <property type="match status" value="1"/>
</dbReference>
<keyword evidence="2" id="KW-0378">Hydrolase</keyword>
<comment type="caution">
    <text evidence="6">The sequence shown here is derived from an EMBL/GenBank/DDBJ whole genome shotgun (WGS) entry which is preliminary data.</text>
</comment>
<dbReference type="InterPro" id="IPR020827">
    <property type="entry name" value="Asparaginase/glutaminase_AS1"/>
</dbReference>
<feature type="domain" description="Asparaginase/glutaminase C-terminal" evidence="5">
    <location>
        <begin position="215"/>
        <end position="323"/>
    </location>
</feature>
<dbReference type="InterPro" id="IPR027474">
    <property type="entry name" value="L-asparaginase_N"/>
</dbReference>
<dbReference type="PRINTS" id="PR00139">
    <property type="entry name" value="ASNGLNASE"/>
</dbReference>
<evidence type="ECO:0000256" key="2">
    <source>
        <dbReference type="ARBA" id="ARBA00022801"/>
    </source>
</evidence>
<evidence type="ECO:0000313" key="6">
    <source>
        <dbReference type="EMBL" id="GAA5052882.1"/>
    </source>
</evidence>
<feature type="domain" description="L-asparaginase N-terminal" evidence="4">
    <location>
        <begin position="6"/>
        <end position="195"/>
    </location>
</feature>
<evidence type="ECO:0000256" key="3">
    <source>
        <dbReference type="PROSITE-ProRule" id="PRU10099"/>
    </source>
</evidence>
<name>A0ABP9KAL8_9SPHN</name>
<dbReference type="Proteomes" id="UP001500518">
    <property type="component" value="Unassembled WGS sequence"/>
</dbReference>
<dbReference type="InterPro" id="IPR036152">
    <property type="entry name" value="Asp/glu_Ase-like_sf"/>
</dbReference>
<dbReference type="InterPro" id="IPR004550">
    <property type="entry name" value="AsnASE_II"/>
</dbReference>
<protein>
    <submittedName>
        <fullName evidence="6">Asparaginase</fullName>
    </submittedName>
</protein>
<dbReference type="PANTHER" id="PTHR11707">
    <property type="entry name" value="L-ASPARAGINASE"/>
    <property type="match status" value="1"/>
</dbReference>